<evidence type="ECO:0000313" key="2">
    <source>
        <dbReference type="Proteomes" id="UP000478052"/>
    </source>
</evidence>
<comment type="caution">
    <text evidence="1">The sequence shown here is derived from an EMBL/GenBank/DDBJ whole genome shotgun (WGS) entry which is preliminary data.</text>
</comment>
<accession>A0A6G0YH15</accession>
<proteinExistence type="predicted"/>
<dbReference type="Proteomes" id="UP000478052">
    <property type="component" value="Unassembled WGS sequence"/>
</dbReference>
<protein>
    <submittedName>
        <fullName evidence="1">MULE domain-containing protein</fullName>
    </submittedName>
</protein>
<dbReference type="OrthoDB" id="10031901at2759"/>
<sequence>MSDDAPAFYNTWSGVMGNVKHQLLCSWHSLKKRNLFPKHCVSYVHQTSVQDFQNHLSKFIEDLMSDDDTKAFGIYFEKYYARRTKLWAYCFRFMLGINTNMYLESFHKILKHIYSEERKVKRLDKTINALMKICRDSVISV</sequence>
<reference evidence="1 2" key="1">
    <citation type="submission" date="2019-08" db="EMBL/GenBank/DDBJ databases">
        <title>Whole genome of Aphis craccivora.</title>
        <authorList>
            <person name="Voronova N.V."/>
            <person name="Shulinski R.S."/>
            <person name="Bandarenka Y.V."/>
            <person name="Zhorov D.G."/>
            <person name="Warner D."/>
        </authorList>
    </citation>
    <scope>NUCLEOTIDE SEQUENCE [LARGE SCALE GENOMIC DNA]</scope>
    <source>
        <strain evidence="1">180601</strain>
        <tissue evidence="1">Whole Body</tissue>
    </source>
</reference>
<dbReference type="EMBL" id="VUJU01004007">
    <property type="protein sequence ID" value="KAF0755804.1"/>
    <property type="molecule type" value="Genomic_DNA"/>
</dbReference>
<name>A0A6G0YH15_APHCR</name>
<keyword evidence="2" id="KW-1185">Reference proteome</keyword>
<organism evidence="1 2">
    <name type="scientific">Aphis craccivora</name>
    <name type="common">Cowpea aphid</name>
    <dbReference type="NCBI Taxonomy" id="307492"/>
    <lineage>
        <taxon>Eukaryota</taxon>
        <taxon>Metazoa</taxon>
        <taxon>Ecdysozoa</taxon>
        <taxon>Arthropoda</taxon>
        <taxon>Hexapoda</taxon>
        <taxon>Insecta</taxon>
        <taxon>Pterygota</taxon>
        <taxon>Neoptera</taxon>
        <taxon>Paraneoptera</taxon>
        <taxon>Hemiptera</taxon>
        <taxon>Sternorrhyncha</taxon>
        <taxon>Aphidomorpha</taxon>
        <taxon>Aphidoidea</taxon>
        <taxon>Aphididae</taxon>
        <taxon>Aphidini</taxon>
        <taxon>Aphis</taxon>
        <taxon>Aphis</taxon>
    </lineage>
</organism>
<gene>
    <name evidence="1" type="ORF">FWK35_00020417</name>
</gene>
<dbReference type="AlphaFoldDB" id="A0A6G0YH15"/>
<evidence type="ECO:0000313" key="1">
    <source>
        <dbReference type="EMBL" id="KAF0755804.1"/>
    </source>
</evidence>